<keyword evidence="2" id="KW-0812">Transmembrane</keyword>
<dbReference type="Gene3D" id="1.10.530.10">
    <property type="match status" value="1"/>
</dbReference>
<dbReference type="EMBL" id="SLVX01000013">
    <property type="protein sequence ID" value="TCN41444.1"/>
    <property type="molecule type" value="Genomic_DNA"/>
</dbReference>
<dbReference type="Proteomes" id="UP000295351">
    <property type="component" value="Unassembled WGS sequence"/>
</dbReference>
<feature type="region of interest" description="Disordered" evidence="1">
    <location>
        <begin position="79"/>
        <end position="100"/>
    </location>
</feature>
<keyword evidence="2" id="KW-0472">Membrane</keyword>
<evidence type="ECO:0000313" key="4">
    <source>
        <dbReference type="Proteomes" id="UP000295351"/>
    </source>
</evidence>
<feature type="transmembrane region" description="Helical" evidence="2">
    <location>
        <begin position="299"/>
        <end position="318"/>
    </location>
</feature>
<evidence type="ECO:0000256" key="1">
    <source>
        <dbReference type="SAM" id="MobiDB-lite"/>
    </source>
</evidence>
<evidence type="ECO:0000256" key="2">
    <source>
        <dbReference type="SAM" id="Phobius"/>
    </source>
</evidence>
<dbReference type="InterPro" id="IPR023346">
    <property type="entry name" value="Lysozyme-like_dom_sf"/>
</dbReference>
<gene>
    <name evidence="3" type="ORF">EV665_11329</name>
</gene>
<evidence type="ECO:0000313" key="3">
    <source>
        <dbReference type="EMBL" id="TCN41444.1"/>
    </source>
</evidence>
<dbReference type="AlphaFoldDB" id="A0A4R2CPW9"/>
<dbReference type="RefSeq" id="WP_345483508.1">
    <property type="nucleotide sequence ID" value="NZ_BAABEI010000012.1"/>
</dbReference>
<organism evidence="3 4">
    <name type="scientific">Shinella granuli</name>
    <dbReference type="NCBI Taxonomy" id="323621"/>
    <lineage>
        <taxon>Bacteria</taxon>
        <taxon>Pseudomonadati</taxon>
        <taxon>Pseudomonadota</taxon>
        <taxon>Alphaproteobacteria</taxon>
        <taxon>Hyphomicrobiales</taxon>
        <taxon>Rhizobiaceae</taxon>
        <taxon>Shinella</taxon>
    </lineage>
</organism>
<dbReference type="InterPro" id="IPR052354">
    <property type="entry name" value="Cell_Wall_Dynamics_Protein"/>
</dbReference>
<sequence>MTATLSLALLERAYGRAFNATQKTNAQSVIDALTIYGERFGLLQPHRLVQYLAQIMHESGGFVWDREIWGPTAAQKRYEGRKDLGNTQKGDGSKYRGRGPIQVTGRANYREFSKWAKAFDPTAPNFEAAPDKINSDPWEGLSPIWYWSTRDLNRYADRGDIENVTRKINGGLNGYADRLRYYDRLALAFLGYAVNEMPKFQKAAGLKDVSGTSGPLTRAALHAALLKLTAPQRLSDQVATAPVVEEVSVEVKVPVPVEKPVVPETVEKAVKKQTNGGSWLIGAAGAAGTAMTGAFGANWQTIVAVGGVAIVALLLLFIMRRQIITAVKEIRGEVEQ</sequence>
<dbReference type="SUPFAM" id="SSF53955">
    <property type="entry name" value="Lysozyme-like"/>
    <property type="match status" value="1"/>
</dbReference>
<dbReference type="PANTHER" id="PTHR34408:SF1">
    <property type="entry name" value="GLYCOSYL HYDROLASE FAMILY 19 DOMAIN-CONTAINING PROTEIN HI_1415"/>
    <property type="match status" value="1"/>
</dbReference>
<accession>A0A4R2CPW9</accession>
<protein>
    <submittedName>
        <fullName evidence="3">Putative chitinase</fullName>
    </submittedName>
</protein>
<name>A0A4R2CPW9_SHIGR</name>
<dbReference type="PANTHER" id="PTHR34408">
    <property type="entry name" value="FAMILY PROTEIN, PUTATIVE-RELATED"/>
    <property type="match status" value="1"/>
</dbReference>
<keyword evidence="2" id="KW-1133">Transmembrane helix</keyword>
<comment type="caution">
    <text evidence="3">The sequence shown here is derived from an EMBL/GenBank/DDBJ whole genome shotgun (WGS) entry which is preliminary data.</text>
</comment>
<keyword evidence="4" id="KW-1185">Reference proteome</keyword>
<reference evidence="3 4" key="1">
    <citation type="submission" date="2019-03" db="EMBL/GenBank/DDBJ databases">
        <title>Genomic Encyclopedia of Type Strains, Phase IV (KMG-IV): sequencing the most valuable type-strain genomes for metagenomic binning, comparative biology and taxonomic classification.</title>
        <authorList>
            <person name="Goeker M."/>
        </authorList>
    </citation>
    <scope>NUCLEOTIDE SEQUENCE [LARGE SCALE GENOMIC DNA]</scope>
    <source>
        <strain evidence="3 4">DSM 18401</strain>
    </source>
</reference>
<proteinExistence type="predicted"/>